<dbReference type="InterPro" id="IPR012550">
    <property type="entry name" value="DUF1706"/>
</dbReference>
<dbReference type="PIRSF" id="PIRSF031551">
    <property type="entry name" value="DUF1706"/>
    <property type="match status" value="1"/>
</dbReference>
<dbReference type="InterPro" id="IPR034660">
    <property type="entry name" value="DinB/YfiT-like"/>
</dbReference>
<dbReference type="Proteomes" id="UP001321766">
    <property type="component" value="Chromosome"/>
</dbReference>
<dbReference type="PANTHER" id="PTHR40658:SF4">
    <property type="entry name" value="HYPOTHETICAL CYTOSOLIC PROTEIN"/>
    <property type="match status" value="1"/>
</dbReference>
<evidence type="ECO:0000313" key="1">
    <source>
        <dbReference type="EMBL" id="BDR52992.1"/>
    </source>
</evidence>
<dbReference type="Pfam" id="PF08020">
    <property type="entry name" value="DUF1706"/>
    <property type="match status" value="1"/>
</dbReference>
<dbReference type="SUPFAM" id="SSF109854">
    <property type="entry name" value="DinB/YfiT-like putative metalloenzymes"/>
    <property type="match status" value="1"/>
</dbReference>
<dbReference type="EMBL" id="AP026798">
    <property type="protein sequence ID" value="BDR52992.1"/>
    <property type="molecule type" value="Genomic_DNA"/>
</dbReference>
<accession>A0ABM8B8A1</accession>
<evidence type="ECO:0008006" key="3">
    <source>
        <dbReference type="Google" id="ProtNLM"/>
    </source>
</evidence>
<evidence type="ECO:0000313" key="2">
    <source>
        <dbReference type="Proteomes" id="UP001321766"/>
    </source>
</evidence>
<dbReference type="PANTHER" id="PTHR40658">
    <property type="match status" value="1"/>
</dbReference>
<reference evidence="1 2" key="1">
    <citation type="journal article" date="2023" name="Microbiol. Spectr.">
        <title>Symbiosis of Carpenter Bees with Uncharacterized Lactic Acid Bacteria Showing NAD Auxotrophy.</title>
        <authorList>
            <person name="Kawasaki S."/>
            <person name="Ozawa K."/>
            <person name="Mori T."/>
            <person name="Yamamoto A."/>
            <person name="Ito M."/>
            <person name="Ohkuma M."/>
            <person name="Sakamoto M."/>
            <person name="Matsutani M."/>
        </authorList>
    </citation>
    <scope>NUCLEOTIDE SEQUENCE [LARGE SCALE GENOMIC DNA]</scope>
    <source>
        <strain evidence="1 2">Kim37-2</strain>
    </source>
</reference>
<keyword evidence="2" id="KW-1185">Reference proteome</keyword>
<protein>
    <recommendedName>
        <fullName evidence="3">ClbS/DfsB family four-helix bundle protein</fullName>
    </recommendedName>
</protein>
<name>A0ABM8B8A1_9BIFI</name>
<proteinExistence type="predicted"/>
<organism evidence="1 2">
    <name type="scientific">Bombiscardovia nodaiensis</name>
    <dbReference type="NCBI Taxonomy" id="2932181"/>
    <lineage>
        <taxon>Bacteria</taxon>
        <taxon>Bacillati</taxon>
        <taxon>Actinomycetota</taxon>
        <taxon>Actinomycetes</taxon>
        <taxon>Bifidobacteriales</taxon>
        <taxon>Bifidobacteriaceae</taxon>
        <taxon>Bombiscardovia</taxon>
    </lineage>
</organism>
<sequence length="177" mass="20603">MARPTSKNDLIKDSTDTYCKLMELLDSLSDEERIGNFAFALDKEKGAHWARDKNVKDVLIHLHEWHLLLLRWVEANLQGKQQNFLPEGYNWRNYGDMNVELRDKHQQTSYETALALLSKSHEQVVALAESFSNEELFSKGVFPWTGGSTLGSYFVSSTSSHYEWALKKIRKYKKMRE</sequence>
<dbReference type="Gene3D" id="1.20.120.450">
    <property type="entry name" value="dinb family like domain"/>
    <property type="match status" value="1"/>
</dbReference>
<gene>
    <name evidence="1" type="ORF">KIM372_08990</name>
</gene>